<proteinExistence type="predicted"/>
<keyword evidence="2" id="KW-1185">Reference proteome</keyword>
<accession>A6WGS9</accession>
<gene>
    <name evidence="1" type="ordered locus">Krad_4559</name>
</gene>
<dbReference type="HOGENOM" id="CLU_1924756_0_0_11"/>
<dbReference type="Proteomes" id="UP000001116">
    <property type="component" value="Plasmid pKRAD01"/>
</dbReference>
<reference evidence="2" key="1">
    <citation type="journal article" date="2008" name="PLoS ONE">
        <title>Survival in nuclear waste, extreme resistance, and potential applications gleaned from the genome sequence of Kineococcus radiotolerans SRS30216.</title>
        <authorList>
            <person name="Bagwell C.E."/>
            <person name="Bhat S."/>
            <person name="Hawkins G.M."/>
            <person name="Smith B.W."/>
            <person name="Biswas T."/>
            <person name="Hoover T.R."/>
            <person name="Saunders E."/>
            <person name="Han C.S."/>
            <person name="Tsodikov O.V."/>
            <person name="Shimkets L.J."/>
        </authorList>
    </citation>
    <scope>NUCLEOTIDE SEQUENCE [LARGE SCALE GENOMIC DNA]</scope>
    <source>
        <strain evidence="2">ATCC BAA-149 / DSM 14245 / SRS30216</strain>
    </source>
</reference>
<protein>
    <submittedName>
        <fullName evidence="1">Uncharacterized protein</fullName>
    </submittedName>
</protein>
<dbReference type="AlphaFoldDB" id="A6WGS9"/>
<evidence type="ECO:0000313" key="2">
    <source>
        <dbReference type="Proteomes" id="UP000001116"/>
    </source>
</evidence>
<organism evidence="1 2">
    <name type="scientific">Kineococcus radiotolerans (strain ATCC BAA-149 / DSM 14245 / SRS30216)</name>
    <dbReference type="NCBI Taxonomy" id="266940"/>
    <lineage>
        <taxon>Bacteria</taxon>
        <taxon>Bacillati</taxon>
        <taxon>Actinomycetota</taxon>
        <taxon>Actinomycetes</taxon>
        <taxon>Kineosporiales</taxon>
        <taxon>Kineosporiaceae</taxon>
        <taxon>Kineococcus</taxon>
    </lineage>
</organism>
<keyword evidence="1" id="KW-0614">Plasmid</keyword>
<geneLocation type="plasmid" evidence="1 2">
    <name>pKRAD01</name>
</geneLocation>
<name>A6WGS9_KINRD</name>
<dbReference type="KEGG" id="kra:Krad_4559"/>
<dbReference type="EMBL" id="CP000751">
    <property type="protein sequence ID" value="ABS06018.1"/>
    <property type="molecule type" value="Genomic_DNA"/>
</dbReference>
<evidence type="ECO:0000313" key="1">
    <source>
        <dbReference type="EMBL" id="ABS06018.1"/>
    </source>
</evidence>
<sequence length="131" mass="14040">MSSQVTAHAAIEGIAPLMSLVGGAHDHALVEPVTGLSETNCVHSGAAGGAHIKYRVRPVTWVGRKFRLHIRATTKGAGCTDLGNHIARAWSDSDIRSAVSLQSEPSLREITTHGEHVRSRVQSRAQTQVME</sequence>